<organism evidence="1 2">
    <name type="scientific">Lepidopterella palustris CBS 459.81</name>
    <dbReference type="NCBI Taxonomy" id="1314670"/>
    <lineage>
        <taxon>Eukaryota</taxon>
        <taxon>Fungi</taxon>
        <taxon>Dikarya</taxon>
        <taxon>Ascomycota</taxon>
        <taxon>Pezizomycotina</taxon>
        <taxon>Dothideomycetes</taxon>
        <taxon>Pleosporomycetidae</taxon>
        <taxon>Mytilinidiales</taxon>
        <taxon>Argynnaceae</taxon>
        <taxon>Lepidopterella</taxon>
    </lineage>
</organism>
<reference evidence="1 2" key="1">
    <citation type="journal article" date="2016" name="Nat. Commun.">
        <title>Ectomycorrhizal ecology is imprinted in the genome of the dominant symbiotic fungus Cenococcum geophilum.</title>
        <authorList>
            <consortium name="DOE Joint Genome Institute"/>
            <person name="Peter M."/>
            <person name="Kohler A."/>
            <person name="Ohm R.A."/>
            <person name="Kuo A."/>
            <person name="Krutzmann J."/>
            <person name="Morin E."/>
            <person name="Arend M."/>
            <person name="Barry K.W."/>
            <person name="Binder M."/>
            <person name="Choi C."/>
            <person name="Clum A."/>
            <person name="Copeland A."/>
            <person name="Grisel N."/>
            <person name="Haridas S."/>
            <person name="Kipfer T."/>
            <person name="LaButti K."/>
            <person name="Lindquist E."/>
            <person name="Lipzen A."/>
            <person name="Maire R."/>
            <person name="Meier B."/>
            <person name="Mihaltcheva S."/>
            <person name="Molinier V."/>
            <person name="Murat C."/>
            <person name="Poggeler S."/>
            <person name="Quandt C.A."/>
            <person name="Sperisen C."/>
            <person name="Tritt A."/>
            <person name="Tisserant E."/>
            <person name="Crous P.W."/>
            <person name="Henrissat B."/>
            <person name="Nehls U."/>
            <person name="Egli S."/>
            <person name="Spatafora J.W."/>
            <person name="Grigoriev I.V."/>
            <person name="Martin F.M."/>
        </authorList>
    </citation>
    <scope>NUCLEOTIDE SEQUENCE [LARGE SCALE GENOMIC DNA]</scope>
    <source>
        <strain evidence="1 2">CBS 459.81</strain>
    </source>
</reference>
<protein>
    <submittedName>
        <fullName evidence="1">Uncharacterized protein</fullName>
    </submittedName>
</protein>
<evidence type="ECO:0000313" key="1">
    <source>
        <dbReference type="EMBL" id="OCK84075.1"/>
    </source>
</evidence>
<dbReference type="EMBL" id="KV744845">
    <property type="protein sequence ID" value="OCK84075.1"/>
    <property type="molecule type" value="Genomic_DNA"/>
</dbReference>
<name>A0A8E2EHT3_9PEZI</name>
<evidence type="ECO:0000313" key="2">
    <source>
        <dbReference type="Proteomes" id="UP000250266"/>
    </source>
</evidence>
<dbReference type="Proteomes" id="UP000250266">
    <property type="component" value="Unassembled WGS sequence"/>
</dbReference>
<sequence>MDRAFSSLGSGSANIPWPQLWAPDRQHHLKLIYPKTTVPDWRLTKEDNSDGRYDWGSDPLRALGDCRSAASWRQHNDMGATAPLKKKKKVCATNDTWRGEMILRPCLHCKDCLRRSYFLVLPEAGAGNGTGLTALGQVNWAGVDVLQHHMVPRGALWGRVQSSSQSVGPHGRHGLHGLEGIQIDFRVVHWARHNGRGQFSNNGFEWERIDDEFHIQGGTIGETTCMAGSNSLRGVVSRKKPRYLKPLLRQIVKINEQSRPVT</sequence>
<keyword evidence="2" id="KW-1185">Reference proteome</keyword>
<gene>
    <name evidence="1" type="ORF">K432DRAFT_147125</name>
</gene>
<dbReference type="AlphaFoldDB" id="A0A8E2EHT3"/>
<proteinExistence type="predicted"/>
<accession>A0A8E2EHT3</accession>